<dbReference type="EMBL" id="CABVQC010000025">
    <property type="protein sequence ID" value="VWB84000.1"/>
    <property type="molecule type" value="Genomic_DNA"/>
</dbReference>
<dbReference type="Gene3D" id="2.60.40.3940">
    <property type="match status" value="1"/>
</dbReference>
<feature type="domain" description="Putative tail fiber protein gp53-like C-terminal" evidence="1">
    <location>
        <begin position="244"/>
        <end position="332"/>
    </location>
</feature>
<protein>
    <submittedName>
        <fullName evidence="2">Putative exported phage protein</fullName>
    </submittedName>
</protein>
<organism evidence="2 3">
    <name type="scientific">Burkholderia aenigmatica</name>
    <dbReference type="NCBI Taxonomy" id="2015348"/>
    <lineage>
        <taxon>Bacteria</taxon>
        <taxon>Pseudomonadati</taxon>
        <taxon>Pseudomonadota</taxon>
        <taxon>Betaproteobacteria</taxon>
        <taxon>Burkholderiales</taxon>
        <taxon>Burkholderiaceae</taxon>
        <taxon>Burkholderia</taxon>
        <taxon>Burkholderia cepacia complex</taxon>
    </lineage>
</organism>
<reference evidence="2 3" key="1">
    <citation type="submission" date="2019-09" db="EMBL/GenBank/DDBJ databases">
        <authorList>
            <person name="Depoorter E."/>
        </authorList>
    </citation>
    <scope>NUCLEOTIDE SEQUENCE [LARGE SCALE GENOMIC DNA]</scope>
    <source>
        <strain evidence="2">LMG 13014</strain>
    </source>
</reference>
<dbReference type="RefSeq" id="WP_175023668.1">
    <property type="nucleotide sequence ID" value="NZ_CABVQC010000025.1"/>
</dbReference>
<evidence type="ECO:0000313" key="3">
    <source>
        <dbReference type="Proteomes" id="UP000494261"/>
    </source>
</evidence>
<gene>
    <name evidence="2" type="ORF">BLA13014_03877</name>
</gene>
<dbReference type="Pfam" id="PF21882">
    <property type="entry name" value="Gp53-like_C"/>
    <property type="match status" value="1"/>
</dbReference>
<evidence type="ECO:0000313" key="2">
    <source>
        <dbReference type="EMBL" id="VWB84000.1"/>
    </source>
</evidence>
<dbReference type="Proteomes" id="UP000494261">
    <property type="component" value="Unassembled WGS sequence"/>
</dbReference>
<dbReference type="AlphaFoldDB" id="A0A6P2MF19"/>
<name>A0A6P2MF19_9BURK</name>
<evidence type="ECO:0000259" key="1">
    <source>
        <dbReference type="Pfam" id="PF21882"/>
    </source>
</evidence>
<proteinExistence type="predicted"/>
<sequence>MSVENDFLAFAVGAGANVLSQAAYASMTALGTGFQAGTAQSAALNKVWRQSSIMSAVLAQFIVARTGQPAIDDGTTATLLNNLLAATAPAGGNAGQLFAVATPSNGDSSSNAASTAFVWGALGNYGSFFPFSATAQQLVASQSGDLIYFFGSNAGVVTLPQGATIQGPSARFFIYNGSLANLTVSAYAGDVWQNWARASEVIGPGDSIEVAWSNGQYFNVVGGTASLKRSSLFAANGSPNGWERLPSGMIRQWGVVTVTNASETGNTFNFPIAFPNACFVLNGNDNGTPATGGNGGKTIGIGANNNSQFSVNALLNNVWQSGVIVGWQAIGW</sequence>
<accession>A0A6P2MF19</accession>
<dbReference type="InterPro" id="IPR054075">
    <property type="entry name" value="Gp53-like_C"/>
</dbReference>